<dbReference type="AlphaFoldDB" id="A0A9P4M8Z9"/>
<feature type="transmembrane region" description="Helical" evidence="1">
    <location>
        <begin position="264"/>
        <end position="282"/>
    </location>
</feature>
<evidence type="ECO:0000259" key="2">
    <source>
        <dbReference type="Pfam" id="PF20237"/>
    </source>
</evidence>
<dbReference type="Pfam" id="PF20237">
    <property type="entry name" value="DUF6594"/>
    <property type="match status" value="1"/>
</dbReference>
<comment type="caution">
    <text evidence="3">The sequence shown here is derived from an EMBL/GenBank/DDBJ whole genome shotgun (WGS) entry which is preliminary data.</text>
</comment>
<evidence type="ECO:0000313" key="4">
    <source>
        <dbReference type="Proteomes" id="UP000799772"/>
    </source>
</evidence>
<feature type="transmembrane region" description="Helical" evidence="1">
    <location>
        <begin position="241"/>
        <end position="258"/>
    </location>
</feature>
<reference evidence="3" key="1">
    <citation type="journal article" date="2020" name="Stud. Mycol.">
        <title>101 Dothideomycetes genomes: a test case for predicting lifestyles and emergence of pathogens.</title>
        <authorList>
            <person name="Haridas S."/>
            <person name="Albert R."/>
            <person name="Binder M."/>
            <person name="Bloem J."/>
            <person name="Labutti K."/>
            <person name="Salamov A."/>
            <person name="Andreopoulos B."/>
            <person name="Baker S."/>
            <person name="Barry K."/>
            <person name="Bills G."/>
            <person name="Bluhm B."/>
            <person name="Cannon C."/>
            <person name="Castanera R."/>
            <person name="Culley D."/>
            <person name="Daum C."/>
            <person name="Ezra D."/>
            <person name="Gonzalez J."/>
            <person name="Henrissat B."/>
            <person name="Kuo A."/>
            <person name="Liang C."/>
            <person name="Lipzen A."/>
            <person name="Lutzoni F."/>
            <person name="Magnuson J."/>
            <person name="Mondo S."/>
            <person name="Nolan M."/>
            <person name="Ohm R."/>
            <person name="Pangilinan J."/>
            <person name="Park H.-J."/>
            <person name="Ramirez L."/>
            <person name="Alfaro M."/>
            <person name="Sun H."/>
            <person name="Tritt A."/>
            <person name="Yoshinaga Y."/>
            <person name="Zwiers L.-H."/>
            <person name="Turgeon B."/>
            <person name="Goodwin S."/>
            <person name="Spatafora J."/>
            <person name="Crous P."/>
            <person name="Grigoriev I."/>
        </authorList>
    </citation>
    <scope>NUCLEOTIDE SEQUENCE</scope>
    <source>
        <strain evidence="3">CBS 133067</strain>
    </source>
</reference>
<sequence length="286" mass="32394">MSGCEPSYVGLAKFFGLADGLAIFRRFKELNTRNLLYLQAELIHLEQKLYTHSSQDSTSSDPNCRQYSTYALRLIMSPNSPGSTDGAQWQTILDIREKLKEYNVALLHQAELHSLPRPTPYDLELVQRWLKHPEGGKDFLKGFESDTWQNENATDLVTVSSGRNWDPFLKWVAERLVPFLYHRGCFRWKKPLVGHEELGIVQWKDSRYSMAARMLGAAAATILLIVSVLTLYFIRKLINRLFAVMGFSVAFSMALTFFTTAKPIEIFAAGAAFASVQVVFIGNTQA</sequence>
<protein>
    <recommendedName>
        <fullName evidence="2">DUF6594 domain-containing protein</fullName>
    </recommendedName>
</protein>
<evidence type="ECO:0000256" key="1">
    <source>
        <dbReference type="SAM" id="Phobius"/>
    </source>
</evidence>
<keyword evidence="1" id="KW-1133">Transmembrane helix</keyword>
<accession>A0A9P4M8Z9</accession>
<dbReference type="EMBL" id="ML978128">
    <property type="protein sequence ID" value="KAF2097314.1"/>
    <property type="molecule type" value="Genomic_DNA"/>
</dbReference>
<gene>
    <name evidence="3" type="ORF">NA57DRAFT_77566</name>
</gene>
<dbReference type="OrthoDB" id="5342093at2759"/>
<dbReference type="PANTHER" id="PTHR34502:SF5">
    <property type="entry name" value="DUF6594 DOMAIN-CONTAINING PROTEIN"/>
    <property type="match status" value="1"/>
</dbReference>
<evidence type="ECO:0000313" key="3">
    <source>
        <dbReference type="EMBL" id="KAF2097314.1"/>
    </source>
</evidence>
<dbReference type="PANTHER" id="PTHR34502">
    <property type="entry name" value="DUF6594 DOMAIN-CONTAINING PROTEIN-RELATED"/>
    <property type="match status" value="1"/>
</dbReference>
<keyword evidence="4" id="KW-1185">Reference proteome</keyword>
<dbReference type="InterPro" id="IPR046529">
    <property type="entry name" value="DUF6594"/>
</dbReference>
<proteinExistence type="predicted"/>
<name>A0A9P4M8Z9_9PEZI</name>
<feature type="transmembrane region" description="Helical" evidence="1">
    <location>
        <begin position="214"/>
        <end position="234"/>
    </location>
</feature>
<dbReference type="Proteomes" id="UP000799772">
    <property type="component" value="Unassembled WGS sequence"/>
</dbReference>
<organism evidence="3 4">
    <name type="scientific">Rhizodiscina lignyota</name>
    <dbReference type="NCBI Taxonomy" id="1504668"/>
    <lineage>
        <taxon>Eukaryota</taxon>
        <taxon>Fungi</taxon>
        <taxon>Dikarya</taxon>
        <taxon>Ascomycota</taxon>
        <taxon>Pezizomycotina</taxon>
        <taxon>Dothideomycetes</taxon>
        <taxon>Pleosporomycetidae</taxon>
        <taxon>Aulographales</taxon>
        <taxon>Rhizodiscinaceae</taxon>
        <taxon>Rhizodiscina</taxon>
    </lineage>
</organism>
<feature type="domain" description="DUF6594" evidence="2">
    <location>
        <begin position="8"/>
        <end position="278"/>
    </location>
</feature>
<keyword evidence="1" id="KW-0812">Transmembrane</keyword>
<keyword evidence="1" id="KW-0472">Membrane</keyword>